<dbReference type="STRING" id="1003.SAMN04488541_1010118"/>
<organism evidence="2 3">
    <name type="scientific">Thermoflexibacter ruber</name>
    <dbReference type="NCBI Taxonomy" id="1003"/>
    <lineage>
        <taxon>Bacteria</taxon>
        <taxon>Pseudomonadati</taxon>
        <taxon>Bacteroidota</taxon>
        <taxon>Cytophagia</taxon>
        <taxon>Cytophagales</taxon>
        <taxon>Thermoflexibacteraceae</taxon>
        <taxon>Thermoflexibacter</taxon>
    </lineage>
</organism>
<reference evidence="2 3" key="1">
    <citation type="submission" date="2016-10" db="EMBL/GenBank/DDBJ databases">
        <authorList>
            <person name="de Groot N.N."/>
        </authorList>
    </citation>
    <scope>NUCLEOTIDE SEQUENCE [LARGE SCALE GENOMIC DNA]</scope>
    <source>
        <strain>GEY</strain>
        <strain evidence="3">DSM 9560</strain>
    </source>
</reference>
<accession>A0A1I2EQ98</accession>
<evidence type="ECO:0000256" key="1">
    <source>
        <dbReference type="SAM" id="Phobius"/>
    </source>
</evidence>
<dbReference type="AlphaFoldDB" id="A0A1I2EQ98"/>
<dbReference type="EMBL" id="FONY01000010">
    <property type="protein sequence ID" value="SFE94501.1"/>
    <property type="molecule type" value="Genomic_DNA"/>
</dbReference>
<evidence type="ECO:0000313" key="3">
    <source>
        <dbReference type="Proteomes" id="UP000199513"/>
    </source>
</evidence>
<keyword evidence="1" id="KW-0472">Membrane</keyword>
<protein>
    <submittedName>
        <fullName evidence="2">Uncharacterized protein</fullName>
    </submittedName>
</protein>
<evidence type="ECO:0000313" key="2">
    <source>
        <dbReference type="EMBL" id="SFE94501.1"/>
    </source>
</evidence>
<dbReference type="Proteomes" id="UP000199513">
    <property type="component" value="Unassembled WGS sequence"/>
</dbReference>
<proteinExistence type="predicted"/>
<name>A0A1I2EQ98_9BACT</name>
<keyword evidence="3" id="KW-1185">Reference proteome</keyword>
<keyword evidence="1" id="KW-0812">Transmembrane</keyword>
<keyword evidence="1" id="KW-1133">Transmembrane helix</keyword>
<gene>
    <name evidence="2" type="ORF">SAMN04488541_1010118</name>
</gene>
<feature type="transmembrane region" description="Helical" evidence="1">
    <location>
        <begin position="7"/>
        <end position="27"/>
    </location>
</feature>
<dbReference type="RefSeq" id="WP_177217299.1">
    <property type="nucleotide sequence ID" value="NZ_FONY01000010.1"/>
</dbReference>
<sequence length="50" mass="5878">MITAMEVAAYVFFIVLIVTSFIIGAWLEKSEKAFWRKRKEEHEKSKTTVN</sequence>